<sequence length="373" mass="42087">MCFSNEPIPEVLSERRTLANFGKNAPFRHREIMQTWVQEIFKRGGFEDLIEYDTSVERVEKRDAEWVLTLRKAAPGSDTDAWWQESFDAVVVATGHYNVPSMPPIPGLAEFDAKFPGRIQHSKHYKTAESYRDKHVLVVGGSVSAFDTLHDVRTVSKLPVISSLRRPSPVFGPTPFTHPDILNRPAIAALDADNGRVTFTDGTYADGVDHIVFATGYEFSFPFLEDFQPKNGRIPGLYQHVFHDGDPSLAFIGMVTGGFGLRIFEWQSVAMARVFAGRAPLPSCIEMKAWEQERIVERGDGPSFWVLMPDFERYFEDLRAIAGEPASGTTGRVLPRYDDAWGEAFWRFVKWRVQLWEKDAADAVALAERATPP</sequence>
<dbReference type="InterPro" id="IPR000960">
    <property type="entry name" value="Flavin_mOase"/>
</dbReference>
<keyword evidence="4" id="KW-0521">NADP</keyword>
<evidence type="ECO:0000256" key="4">
    <source>
        <dbReference type="ARBA" id="ARBA00022857"/>
    </source>
</evidence>
<dbReference type="EMBL" id="JAKJXO020000004">
    <property type="protein sequence ID" value="KAL1606159.1"/>
    <property type="molecule type" value="Genomic_DNA"/>
</dbReference>
<protein>
    <submittedName>
        <fullName evidence="6">Uncharacterized protein</fullName>
    </submittedName>
</protein>
<dbReference type="PRINTS" id="PR00370">
    <property type="entry name" value="FMOXYGENASE"/>
</dbReference>
<evidence type="ECO:0000256" key="5">
    <source>
        <dbReference type="ARBA" id="ARBA00023002"/>
    </source>
</evidence>
<organism evidence="6 7">
    <name type="scientific">Paraconiothyrium brasiliense</name>
    <dbReference type="NCBI Taxonomy" id="300254"/>
    <lineage>
        <taxon>Eukaryota</taxon>
        <taxon>Fungi</taxon>
        <taxon>Dikarya</taxon>
        <taxon>Ascomycota</taxon>
        <taxon>Pezizomycotina</taxon>
        <taxon>Dothideomycetes</taxon>
        <taxon>Pleosporomycetidae</taxon>
        <taxon>Pleosporales</taxon>
        <taxon>Massarineae</taxon>
        <taxon>Didymosphaeriaceae</taxon>
        <taxon>Paraconiothyrium</taxon>
    </lineage>
</organism>
<accession>A0ABR3RP10</accession>
<dbReference type="SUPFAM" id="SSF51905">
    <property type="entry name" value="FAD/NAD(P)-binding domain"/>
    <property type="match status" value="2"/>
</dbReference>
<evidence type="ECO:0000256" key="1">
    <source>
        <dbReference type="ARBA" id="ARBA00009183"/>
    </source>
</evidence>
<dbReference type="Gene3D" id="3.50.50.60">
    <property type="entry name" value="FAD/NAD(P)-binding domain"/>
    <property type="match status" value="2"/>
</dbReference>
<comment type="similarity">
    <text evidence="1">Belongs to the FMO family.</text>
</comment>
<keyword evidence="7" id="KW-1185">Reference proteome</keyword>
<dbReference type="Pfam" id="PF00743">
    <property type="entry name" value="FMO-like"/>
    <property type="match status" value="2"/>
</dbReference>
<evidence type="ECO:0000256" key="2">
    <source>
        <dbReference type="ARBA" id="ARBA00022630"/>
    </source>
</evidence>
<dbReference type="InterPro" id="IPR050346">
    <property type="entry name" value="FMO-like"/>
</dbReference>
<keyword evidence="2" id="KW-0285">Flavoprotein</keyword>
<gene>
    <name evidence="6" type="ORF">SLS60_003560</name>
</gene>
<dbReference type="Proteomes" id="UP001521785">
    <property type="component" value="Unassembled WGS sequence"/>
</dbReference>
<comment type="caution">
    <text evidence="6">The sequence shown here is derived from an EMBL/GenBank/DDBJ whole genome shotgun (WGS) entry which is preliminary data.</text>
</comment>
<evidence type="ECO:0000313" key="7">
    <source>
        <dbReference type="Proteomes" id="UP001521785"/>
    </source>
</evidence>
<name>A0ABR3RP10_9PLEO</name>
<keyword evidence="5" id="KW-0560">Oxidoreductase</keyword>
<dbReference type="PANTHER" id="PTHR23023">
    <property type="entry name" value="DIMETHYLANILINE MONOOXYGENASE"/>
    <property type="match status" value="1"/>
</dbReference>
<evidence type="ECO:0000313" key="6">
    <source>
        <dbReference type="EMBL" id="KAL1606159.1"/>
    </source>
</evidence>
<evidence type="ECO:0000256" key="3">
    <source>
        <dbReference type="ARBA" id="ARBA00022827"/>
    </source>
</evidence>
<reference evidence="6 7" key="1">
    <citation type="submission" date="2024-02" db="EMBL/GenBank/DDBJ databases">
        <title>De novo assembly and annotation of 12 fungi associated with fruit tree decline syndrome in Ontario, Canada.</title>
        <authorList>
            <person name="Sulman M."/>
            <person name="Ellouze W."/>
            <person name="Ilyukhin E."/>
        </authorList>
    </citation>
    <scope>NUCLEOTIDE SEQUENCE [LARGE SCALE GENOMIC DNA]</scope>
    <source>
        <strain evidence="6 7">M42-189</strain>
    </source>
</reference>
<dbReference type="InterPro" id="IPR036188">
    <property type="entry name" value="FAD/NAD-bd_sf"/>
</dbReference>
<proteinExistence type="inferred from homology"/>
<dbReference type="InterPro" id="IPR020946">
    <property type="entry name" value="Flavin_mOase-like"/>
</dbReference>
<keyword evidence="3" id="KW-0274">FAD</keyword>